<protein>
    <recommendedName>
        <fullName evidence="3">DUF8039 domain-containing protein</fullName>
    </recommendedName>
</protein>
<dbReference type="EMBL" id="CACVBM020001742">
    <property type="protein sequence ID" value="CAA7058950.1"/>
    <property type="molecule type" value="Genomic_DNA"/>
</dbReference>
<keyword evidence="6" id="KW-1185">Reference proteome</keyword>
<evidence type="ECO:0000259" key="3">
    <source>
        <dbReference type="Pfam" id="PF26133"/>
    </source>
</evidence>
<dbReference type="OrthoDB" id="1730237at2759"/>
<dbReference type="EMBL" id="CACVBM020001414">
    <property type="protein sequence ID" value="CAA7049342.1"/>
    <property type="molecule type" value="Genomic_DNA"/>
</dbReference>
<dbReference type="AlphaFoldDB" id="A0A6D2JYS0"/>
<feature type="region of interest" description="Disordered" evidence="2">
    <location>
        <begin position="1"/>
        <end position="37"/>
    </location>
</feature>
<proteinExistence type="predicted"/>
<feature type="coiled-coil region" evidence="1">
    <location>
        <begin position="258"/>
        <end position="292"/>
    </location>
</feature>
<feature type="domain" description="DUF8039" evidence="3">
    <location>
        <begin position="402"/>
        <end position="482"/>
    </location>
</feature>
<feature type="domain" description="DUF8039" evidence="3">
    <location>
        <begin position="307"/>
        <end position="384"/>
    </location>
</feature>
<dbReference type="InterPro" id="IPR004252">
    <property type="entry name" value="Probable_transposase_24"/>
</dbReference>
<organism evidence="4 6">
    <name type="scientific">Microthlaspi erraticum</name>
    <dbReference type="NCBI Taxonomy" id="1685480"/>
    <lineage>
        <taxon>Eukaryota</taxon>
        <taxon>Viridiplantae</taxon>
        <taxon>Streptophyta</taxon>
        <taxon>Embryophyta</taxon>
        <taxon>Tracheophyta</taxon>
        <taxon>Spermatophyta</taxon>
        <taxon>Magnoliopsida</taxon>
        <taxon>eudicotyledons</taxon>
        <taxon>Gunneridae</taxon>
        <taxon>Pentapetalae</taxon>
        <taxon>rosids</taxon>
        <taxon>malvids</taxon>
        <taxon>Brassicales</taxon>
        <taxon>Brassicaceae</taxon>
        <taxon>Coluteocarpeae</taxon>
        <taxon>Microthlaspi</taxon>
    </lineage>
</organism>
<evidence type="ECO:0000256" key="1">
    <source>
        <dbReference type="SAM" id="Coils"/>
    </source>
</evidence>
<dbReference type="Proteomes" id="UP000467841">
    <property type="component" value="Unassembled WGS sequence"/>
</dbReference>
<gene>
    <name evidence="4" type="ORF">MERR_LOCUS36577</name>
    <name evidence="5" type="ORF">MERR_LOCUS46186</name>
</gene>
<reference evidence="4 6" key="1">
    <citation type="submission" date="2020-01" db="EMBL/GenBank/DDBJ databases">
        <authorList>
            <person name="Mishra B."/>
        </authorList>
    </citation>
    <scope>NUCLEOTIDE SEQUENCE [LARGE SCALE GENOMIC DNA]</scope>
</reference>
<sequence>MPEGDEQVSGSQPQDTVPVEVQPVSKKQRGPTKMKDIARDPNSRIKVEFTELGEPCGEGSVKLSSYLGPLVREHVPVLIDDWRKIGEELKTVLWKSVKIRFELDGAYEKAAVMKQMGCLWRASKSRLVKQINKAKNHANRMKLRPDNIPTPEWRKFVKQKTSVEFKKKESSEPAEVTRLNVWVKSRTKKDGSAVNTDAASKIAKEIMQSVAASESSLNPKEDTLAQILGPDNPGRLRAMGRGMSLSKLACFQVKSKYVSDMQQTQVQLQLQVNELQEALEKLNSNRAEADVGENSAQRSVNQRTKPKCILFDWAGSEYKVAEGRILSFDHMDFINSIPLGPNSVKVLVEMAVNGDAFLWRPAQNMLCISQAVGETIAWPQNCVVALEDEFQPEDIPPKSPSTTSVNKCKLLNWVSNDEEPVAEGRWQTRDPKALVNGLPLGPNAIKVFVDVVIEPDTFIWRPTEELSNLQDSLKTFVAWPLNELYSTI</sequence>
<keyword evidence="1" id="KW-0175">Coiled coil</keyword>
<accession>A0A6D2JYS0</accession>
<evidence type="ECO:0000256" key="2">
    <source>
        <dbReference type="SAM" id="MobiDB-lite"/>
    </source>
</evidence>
<evidence type="ECO:0000313" key="6">
    <source>
        <dbReference type="Proteomes" id="UP000467841"/>
    </source>
</evidence>
<dbReference type="PANTHER" id="PTHR33018:SF34">
    <property type="entry name" value="OS02G0472350 PROTEIN"/>
    <property type="match status" value="1"/>
</dbReference>
<evidence type="ECO:0000313" key="5">
    <source>
        <dbReference type="EMBL" id="CAA7058950.1"/>
    </source>
</evidence>
<dbReference type="InterPro" id="IPR058352">
    <property type="entry name" value="DUF8039"/>
</dbReference>
<name>A0A6D2JYS0_9BRAS</name>
<dbReference type="PANTHER" id="PTHR33018">
    <property type="entry name" value="OS10G0338966 PROTEIN-RELATED"/>
    <property type="match status" value="1"/>
</dbReference>
<dbReference type="Pfam" id="PF26133">
    <property type="entry name" value="DUF8039"/>
    <property type="match status" value="2"/>
</dbReference>
<dbReference type="Pfam" id="PF03004">
    <property type="entry name" value="Transposase_24"/>
    <property type="match status" value="1"/>
</dbReference>
<evidence type="ECO:0000313" key="4">
    <source>
        <dbReference type="EMBL" id="CAA7049342.1"/>
    </source>
</evidence>